<keyword evidence="2" id="KW-1185">Reference proteome</keyword>
<dbReference type="PANTHER" id="PTHR13318:SF95">
    <property type="entry name" value="F-BOX PROTEIN YLR352W"/>
    <property type="match status" value="1"/>
</dbReference>
<reference evidence="1" key="3">
    <citation type="submission" date="2025-09" db="UniProtKB">
        <authorList>
            <consortium name="Ensembl"/>
        </authorList>
    </citation>
    <scope>IDENTIFICATION</scope>
</reference>
<dbReference type="GeneTree" id="ENSGT00940000160224"/>
<dbReference type="Gene3D" id="3.80.10.10">
    <property type="entry name" value="Ribonuclease Inhibitor"/>
    <property type="match status" value="2"/>
</dbReference>
<evidence type="ECO:0000313" key="2">
    <source>
        <dbReference type="Proteomes" id="UP000694395"/>
    </source>
</evidence>
<name>A0A8C7SYI9_ONCMY</name>
<dbReference type="SMART" id="SM00367">
    <property type="entry name" value="LRR_CC"/>
    <property type="match status" value="12"/>
</dbReference>
<dbReference type="InterPro" id="IPR006553">
    <property type="entry name" value="Leu-rich_rpt_Cys-con_subtyp"/>
</dbReference>
<proteinExistence type="predicted"/>
<dbReference type="GO" id="GO:0019005">
    <property type="term" value="C:SCF ubiquitin ligase complex"/>
    <property type="evidence" value="ECO:0007669"/>
    <property type="project" value="TreeGrafter"/>
</dbReference>
<accession>A0A8C7SYI9</accession>
<dbReference type="AlphaFoldDB" id="A0A8C7SYI9"/>
<dbReference type="InterPro" id="IPR001611">
    <property type="entry name" value="Leu-rich_rpt"/>
</dbReference>
<dbReference type="PANTHER" id="PTHR13318">
    <property type="entry name" value="PARTNER OF PAIRED, ISOFORM B-RELATED"/>
    <property type="match status" value="1"/>
</dbReference>
<dbReference type="Pfam" id="PF13516">
    <property type="entry name" value="LRR_6"/>
    <property type="match status" value="3"/>
</dbReference>
<protein>
    <recommendedName>
        <fullName evidence="3">F-box domain-containing protein</fullName>
    </recommendedName>
</protein>
<dbReference type="InterPro" id="IPR032675">
    <property type="entry name" value="LRR_dom_sf"/>
</dbReference>
<dbReference type="Proteomes" id="UP000694395">
    <property type="component" value="Chromosome 2"/>
</dbReference>
<evidence type="ECO:0000313" key="1">
    <source>
        <dbReference type="Ensembl" id="ENSOMYP00000071327.2"/>
    </source>
</evidence>
<dbReference type="GO" id="GO:0031146">
    <property type="term" value="P:SCF-dependent proteasomal ubiquitin-dependent protein catabolic process"/>
    <property type="evidence" value="ECO:0007669"/>
    <property type="project" value="TreeGrafter"/>
</dbReference>
<reference evidence="1" key="2">
    <citation type="submission" date="2025-08" db="UniProtKB">
        <authorList>
            <consortium name="Ensembl"/>
        </authorList>
    </citation>
    <scope>IDENTIFICATION</scope>
</reference>
<dbReference type="Ensembl" id="ENSOMYT00000077654.2">
    <property type="protein sequence ID" value="ENSOMYP00000071327.2"/>
    <property type="gene ID" value="ENSOMYG00000032962.2"/>
</dbReference>
<organism evidence="1 2">
    <name type="scientific">Oncorhynchus mykiss</name>
    <name type="common">Rainbow trout</name>
    <name type="synonym">Salmo gairdneri</name>
    <dbReference type="NCBI Taxonomy" id="8022"/>
    <lineage>
        <taxon>Eukaryota</taxon>
        <taxon>Metazoa</taxon>
        <taxon>Chordata</taxon>
        <taxon>Craniata</taxon>
        <taxon>Vertebrata</taxon>
        <taxon>Euteleostomi</taxon>
        <taxon>Actinopterygii</taxon>
        <taxon>Neopterygii</taxon>
        <taxon>Teleostei</taxon>
        <taxon>Protacanthopterygii</taxon>
        <taxon>Salmoniformes</taxon>
        <taxon>Salmonidae</taxon>
        <taxon>Salmoninae</taxon>
        <taxon>Oncorhynchus</taxon>
    </lineage>
</organism>
<evidence type="ECO:0008006" key="3">
    <source>
        <dbReference type="Google" id="ProtNLM"/>
    </source>
</evidence>
<sequence>MILEGCPTLLYLNLSFSYVANGTLRELSRSCLNLQFLSLACCRMFTDKGLQYLASGKGCHKLIHLDLSGCTQISVEGFRYIAAGCPLLQQIVFNDMPTLSDSCVLELASKCHSLSYQHTHFVCYRACYYSCPCVFVGNSRMSDISWRALCRSSPGLTRLHAADCPRMTDSSLKSMGALKNLVYLNISHCSRVSDMGLRYLTEGPSASKLRELNLSNCSRINDLAIMRVAQNKLNHLSVSYCDNLSNSGLEWLSSCSSLLSLDISGCNIMDQVMLPYVQKFCRQARGLEYIDVSHCVALSDQAIKALSFYCRTIVTLRMPGCPKMTDLAVQYLTVGRHFLRELDVSGCVLLTDRTPRFLQTGCPQLNTINMVYCRGISKQAALRLQPCVEKWEHSNDDAPYWFGYDSLGQLLQPIGRPDKIQDTWEEEEPAPRNNKKRNLIKACGEDYEYTA</sequence>
<reference evidence="1" key="1">
    <citation type="submission" date="2020-07" db="EMBL/GenBank/DDBJ databases">
        <title>A long reads based de novo assembly of the rainbow trout Arlee double haploid line genome.</title>
        <authorList>
            <person name="Gao G."/>
            <person name="Palti Y."/>
        </authorList>
    </citation>
    <scope>NUCLEOTIDE SEQUENCE [LARGE SCALE GENOMIC DNA]</scope>
</reference>
<dbReference type="SUPFAM" id="SSF52047">
    <property type="entry name" value="RNI-like"/>
    <property type="match status" value="2"/>
</dbReference>